<feature type="transmembrane region" description="Helical" evidence="7">
    <location>
        <begin position="151"/>
        <end position="168"/>
    </location>
</feature>
<feature type="transmembrane region" description="Helical" evidence="7">
    <location>
        <begin position="175"/>
        <end position="198"/>
    </location>
</feature>
<dbReference type="OrthoDB" id="9813917at2"/>
<comment type="similarity">
    <text evidence="6">Belongs to the ThrE exporter (TC 2.A.79) family.</text>
</comment>
<evidence type="ECO:0000256" key="6">
    <source>
        <dbReference type="ARBA" id="ARBA00034125"/>
    </source>
</evidence>
<dbReference type="Pfam" id="PF06738">
    <property type="entry name" value="ThrE"/>
    <property type="match status" value="1"/>
</dbReference>
<dbReference type="PANTHER" id="PTHR34390:SF2">
    <property type="entry name" value="SUCCINATE TRANSPORTER SUBUNIT YJJP-RELATED"/>
    <property type="match status" value="1"/>
</dbReference>
<dbReference type="InterPro" id="IPR050539">
    <property type="entry name" value="ThrE_Dicarb/AminoAcid_Exp"/>
</dbReference>
<dbReference type="HOGENOM" id="CLU_070277_1_0_10"/>
<keyword evidence="2" id="KW-1003">Cell membrane</keyword>
<evidence type="ECO:0000256" key="1">
    <source>
        <dbReference type="ARBA" id="ARBA00004651"/>
    </source>
</evidence>
<feature type="transmembrane region" description="Helical" evidence="7">
    <location>
        <begin position="210"/>
        <end position="227"/>
    </location>
</feature>
<evidence type="ECO:0000256" key="4">
    <source>
        <dbReference type="ARBA" id="ARBA00022989"/>
    </source>
</evidence>
<reference evidence="9" key="1">
    <citation type="submission" date="2012-02" db="EMBL/GenBank/DDBJ databases">
        <title>The complete genome of Solitalea canadensis DSM 3403.</title>
        <authorList>
            <consortium name="US DOE Joint Genome Institute (JGI-PGF)"/>
            <person name="Lucas S."/>
            <person name="Copeland A."/>
            <person name="Lapidus A."/>
            <person name="Glavina del Rio T."/>
            <person name="Dalin E."/>
            <person name="Tice H."/>
            <person name="Bruce D."/>
            <person name="Goodwin L."/>
            <person name="Pitluck S."/>
            <person name="Peters L."/>
            <person name="Ovchinnikova G."/>
            <person name="Lu M."/>
            <person name="Kyrpides N."/>
            <person name="Mavromatis K."/>
            <person name="Ivanova N."/>
            <person name="Brettin T."/>
            <person name="Detter J.C."/>
            <person name="Han C."/>
            <person name="Larimer F."/>
            <person name="Land M."/>
            <person name="Hauser L."/>
            <person name="Markowitz V."/>
            <person name="Cheng J.-F."/>
            <person name="Hugenholtz P."/>
            <person name="Woyke T."/>
            <person name="Wu D."/>
            <person name="Spring S."/>
            <person name="Schroeder M."/>
            <person name="Kopitz M."/>
            <person name="Brambilla E."/>
            <person name="Klenk H.-P."/>
            <person name="Eisen J.A."/>
        </authorList>
    </citation>
    <scope>NUCLEOTIDE SEQUENCE</scope>
    <source>
        <strain evidence="9">DSM 3403</strain>
    </source>
</reference>
<sequence>MNTEVSQSPSGSTSRVANLLLKIGALLLTSGSNSRRISVNMLRIANAWGYNLELFSSFTGIMITLTDKENPLDTVTRFQRVPMHGVNFAIVSSISILSWDVHNEQMEIEEVEAKVEKIREIPHYPRWVLFLGIGLACASLCLLMNGDYKNAGIAFIASVAGLYCRQLLTKRRFNVLISVLAASFVTSIIAGLDVLMHIGKTPESTLATSVLYLVPGVPLLNAIMDLVEGHIPTAIARGIYGACIVLSIAIGMILSMLIIGFNNY</sequence>
<evidence type="ECO:0000313" key="10">
    <source>
        <dbReference type="Proteomes" id="UP000007590"/>
    </source>
</evidence>
<dbReference type="GO" id="GO:0022857">
    <property type="term" value="F:transmembrane transporter activity"/>
    <property type="evidence" value="ECO:0007669"/>
    <property type="project" value="InterPro"/>
</dbReference>
<keyword evidence="3 7" id="KW-0812">Transmembrane</keyword>
<keyword evidence="4 7" id="KW-1133">Transmembrane helix</keyword>
<dbReference type="EMBL" id="CP003349">
    <property type="protein sequence ID" value="AFD07296.1"/>
    <property type="molecule type" value="Genomic_DNA"/>
</dbReference>
<gene>
    <name evidence="9" type="ordered locus">Solca_2254</name>
</gene>
<dbReference type="GO" id="GO:0005886">
    <property type="term" value="C:plasma membrane"/>
    <property type="evidence" value="ECO:0007669"/>
    <property type="project" value="UniProtKB-SubCell"/>
</dbReference>
<evidence type="ECO:0000256" key="5">
    <source>
        <dbReference type="ARBA" id="ARBA00023136"/>
    </source>
</evidence>
<evidence type="ECO:0000259" key="8">
    <source>
        <dbReference type="Pfam" id="PF06738"/>
    </source>
</evidence>
<evidence type="ECO:0000256" key="3">
    <source>
        <dbReference type="ARBA" id="ARBA00022692"/>
    </source>
</evidence>
<feature type="domain" description="Threonine/serine exporter-like N-terminal" evidence="8">
    <location>
        <begin position="19"/>
        <end position="257"/>
    </location>
</feature>
<dbReference type="GO" id="GO:0015744">
    <property type="term" value="P:succinate transport"/>
    <property type="evidence" value="ECO:0007669"/>
    <property type="project" value="TreeGrafter"/>
</dbReference>
<feature type="transmembrane region" description="Helical" evidence="7">
    <location>
        <begin position="127"/>
        <end position="145"/>
    </location>
</feature>
<evidence type="ECO:0000256" key="7">
    <source>
        <dbReference type="SAM" id="Phobius"/>
    </source>
</evidence>
<keyword evidence="10" id="KW-1185">Reference proteome</keyword>
<keyword evidence="5 7" id="KW-0472">Membrane</keyword>
<feature type="transmembrane region" description="Helical" evidence="7">
    <location>
        <begin position="239"/>
        <end position="261"/>
    </location>
</feature>
<dbReference type="InterPro" id="IPR010619">
    <property type="entry name" value="ThrE-like_N"/>
</dbReference>
<dbReference type="RefSeq" id="WP_014680523.1">
    <property type="nucleotide sequence ID" value="NC_017770.1"/>
</dbReference>
<dbReference type="KEGG" id="scn:Solca_2254"/>
<evidence type="ECO:0000256" key="2">
    <source>
        <dbReference type="ARBA" id="ARBA00022475"/>
    </source>
</evidence>
<dbReference type="eggNOG" id="COG2966">
    <property type="taxonomic scope" value="Bacteria"/>
</dbReference>
<accession>H8KUD1</accession>
<evidence type="ECO:0000313" key="9">
    <source>
        <dbReference type="EMBL" id="AFD07296.1"/>
    </source>
</evidence>
<protein>
    <recommendedName>
        <fullName evidence="8">Threonine/serine exporter-like N-terminal domain-containing protein</fullName>
    </recommendedName>
</protein>
<dbReference type="AlphaFoldDB" id="H8KUD1"/>
<proteinExistence type="inferred from homology"/>
<organism evidence="9 10">
    <name type="scientific">Solitalea canadensis (strain ATCC 29591 / DSM 3403 / JCM 21819 / LMG 8368 / NBRC 15130 / NCIMB 12057 / USAM 9D)</name>
    <name type="common">Flexibacter canadensis</name>
    <dbReference type="NCBI Taxonomy" id="929556"/>
    <lineage>
        <taxon>Bacteria</taxon>
        <taxon>Pseudomonadati</taxon>
        <taxon>Bacteroidota</taxon>
        <taxon>Sphingobacteriia</taxon>
        <taxon>Sphingobacteriales</taxon>
        <taxon>Sphingobacteriaceae</taxon>
        <taxon>Solitalea</taxon>
    </lineage>
</organism>
<comment type="subcellular location">
    <subcellularLocation>
        <location evidence="1">Cell membrane</location>
        <topology evidence="1">Multi-pass membrane protein</topology>
    </subcellularLocation>
</comment>
<dbReference type="Proteomes" id="UP000007590">
    <property type="component" value="Chromosome"/>
</dbReference>
<dbReference type="PANTHER" id="PTHR34390">
    <property type="entry name" value="UPF0442 PROTEIN YJJB-RELATED"/>
    <property type="match status" value="1"/>
</dbReference>
<name>H8KUD1_SOLCM</name>